<gene>
    <name evidence="1" type="ORF">A2934_03110</name>
</gene>
<dbReference type="Gene3D" id="3.40.50.1400">
    <property type="match status" value="1"/>
</dbReference>
<name>A0A1G2L903_9BACT</name>
<dbReference type="EMBL" id="MHQO01000013">
    <property type="protein sequence ID" value="OHA07259.1"/>
    <property type="molecule type" value="Genomic_DNA"/>
</dbReference>
<evidence type="ECO:0000313" key="1">
    <source>
        <dbReference type="EMBL" id="OHA07259.1"/>
    </source>
</evidence>
<dbReference type="AlphaFoldDB" id="A0A1G2L903"/>
<accession>A0A1G2L903</accession>
<dbReference type="Proteomes" id="UP000177982">
    <property type="component" value="Unassembled WGS sequence"/>
</dbReference>
<reference evidence="1 2" key="1">
    <citation type="journal article" date="2016" name="Nat. Commun.">
        <title>Thousands of microbial genomes shed light on interconnected biogeochemical processes in an aquifer system.</title>
        <authorList>
            <person name="Anantharaman K."/>
            <person name="Brown C.T."/>
            <person name="Hug L.A."/>
            <person name="Sharon I."/>
            <person name="Castelle C.J."/>
            <person name="Probst A.J."/>
            <person name="Thomas B.C."/>
            <person name="Singh A."/>
            <person name="Wilkins M.J."/>
            <person name="Karaoz U."/>
            <person name="Brodie E.L."/>
            <person name="Williams K.H."/>
            <person name="Hubbard S.S."/>
            <person name="Banfield J.F."/>
        </authorList>
    </citation>
    <scope>NUCLEOTIDE SEQUENCE [LARGE SCALE GENOMIC DNA]</scope>
</reference>
<evidence type="ECO:0000313" key="2">
    <source>
        <dbReference type="Proteomes" id="UP000177982"/>
    </source>
</evidence>
<dbReference type="SUPFAM" id="SSF53800">
    <property type="entry name" value="Chelatase"/>
    <property type="match status" value="1"/>
</dbReference>
<organism evidence="1 2">
    <name type="scientific">Candidatus Sungbacteria bacterium RIFCSPLOWO2_01_FULL_47_10</name>
    <dbReference type="NCBI Taxonomy" id="1802276"/>
    <lineage>
        <taxon>Bacteria</taxon>
        <taxon>Candidatus Sungiibacteriota</taxon>
    </lineage>
</organism>
<protein>
    <recommendedName>
        <fullName evidence="3">Cobalamin biosynthesis protein CbiX</fullName>
    </recommendedName>
</protein>
<proteinExistence type="predicted"/>
<sequence>MKKLHLNNGGYMKPFCKSRDILALVVLFLIFTVAGCGVKPSSCPESDLMRNSKDSELGIIVLAHGSTEEWNDRVRSAVDAVKGSHKTMVVFGMGDAETIQKASYKLYADGAKAIIIIPFFISSHSEMYRQIEYVLGIRKEPDVLFSLMMERMAHSSHTRRYASTEQKPFNPEARAEFPIPYAVMGPIDFSYQFTIILSDRLSAVSKKNDGKKNKRIFDRSRTCYRERYRRMA</sequence>
<evidence type="ECO:0008006" key="3">
    <source>
        <dbReference type="Google" id="ProtNLM"/>
    </source>
</evidence>
<comment type="caution">
    <text evidence="1">The sequence shown here is derived from an EMBL/GenBank/DDBJ whole genome shotgun (WGS) entry which is preliminary data.</text>
</comment>